<gene>
    <name evidence="2" type="ORF">G7Y89_g3837</name>
</gene>
<keyword evidence="3" id="KW-1185">Reference proteome</keyword>
<dbReference type="AlphaFoldDB" id="A0A8H4RRV2"/>
<reference evidence="2 3" key="1">
    <citation type="submission" date="2020-03" db="EMBL/GenBank/DDBJ databases">
        <title>Draft Genome Sequence of Cudoniella acicularis.</title>
        <authorList>
            <person name="Buettner E."/>
            <person name="Kellner H."/>
        </authorList>
    </citation>
    <scope>NUCLEOTIDE SEQUENCE [LARGE SCALE GENOMIC DNA]</scope>
    <source>
        <strain evidence="2 3">DSM 108380</strain>
    </source>
</reference>
<evidence type="ECO:0000256" key="1">
    <source>
        <dbReference type="SAM" id="MobiDB-lite"/>
    </source>
</evidence>
<dbReference type="EMBL" id="JAAMPI010000196">
    <property type="protein sequence ID" value="KAF4634276.1"/>
    <property type="molecule type" value="Genomic_DNA"/>
</dbReference>
<feature type="region of interest" description="Disordered" evidence="1">
    <location>
        <begin position="597"/>
        <end position="641"/>
    </location>
</feature>
<organism evidence="2 3">
    <name type="scientific">Cudoniella acicularis</name>
    <dbReference type="NCBI Taxonomy" id="354080"/>
    <lineage>
        <taxon>Eukaryota</taxon>
        <taxon>Fungi</taxon>
        <taxon>Dikarya</taxon>
        <taxon>Ascomycota</taxon>
        <taxon>Pezizomycotina</taxon>
        <taxon>Leotiomycetes</taxon>
        <taxon>Helotiales</taxon>
        <taxon>Tricladiaceae</taxon>
        <taxon>Cudoniella</taxon>
    </lineage>
</organism>
<protein>
    <submittedName>
        <fullName evidence="2">Uncharacterized protein</fullName>
    </submittedName>
</protein>
<dbReference type="OrthoDB" id="419598at2759"/>
<proteinExistence type="predicted"/>
<feature type="compositionally biased region" description="Basic and acidic residues" evidence="1">
    <location>
        <begin position="605"/>
        <end position="622"/>
    </location>
</feature>
<evidence type="ECO:0000313" key="2">
    <source>
        <dbReference type="EMBL" id="KAF4634276.1"/>
    </source>
</evidence>
<sequence>MSTAGVGDSWGNLPWLSKAFLRWTNVKYALEDHGLVDKEIRLTKMHWTLVRAVRLQFDDQKPTDTKTDVKTLGSKGDGMSLTDSNRFQTNFSELGSVYFVAECQNGRRYKAIGAVDSTKMGARLSWRLVMVIQCTLLLVIEQRYKASLTPHTGTIPPYRPYPVGDALFHTMSDQWLFDFESVDNCLLVIKVESTGANHGLKPLERDAVSPRECVSAQTGGPEGSQEGKAALRLRSKRIGDAALLVQSAWSTFRSAQHACGEHHELTRDLSSLHKVLQRLSNELSDPDSLLNRADNNRQQELLEHVCGCEEVLNVMNRIVEKYNRLVEAAEGRGGVKKLWQKVQFGNGEVRNSGEIRLKLSAYTAAILMSLNLCSLGSLGRVKKRLNSVGGDLDGLRDTVDWIAANITAKSPEGTVWTSYDNGDKGFWRELRRGLVSEGYWSSVIRKHKHLIKDYVEGLGNRGVFDQEEDMQGGMRGKSVRLEDIGEVGTKLKGSEEVRSEAEEESKVKGSKTEDFAVEEPMAGNSMHPIMTAAVAKTRICPNNFPPARAARAEMEARTKHPPGPPPRQPRRCLSRAVTIVGLEKEAPVRIPTRCEHRKNRQPMAGERKIKAAKAEDKEDSAVDRPSLPPTPEVPLTAVPRRSSHISVRLQTPNGDKRPGVFGLKGESVAKTPFMVNDKPHIWETKLKPSPTIMDRPRVSMAGDRLNLADKSIGGRNTNK</sequence>
<dbReference type="Proteomes" id="UP000566819">
    <property type="component" value="Unassembled WGS sequence"/>
</dbReference>
<comment type="caution">
    <text evidence="2">The sequence shown here is derived from an EMBL/GenBank/DDBJ whole genome shotgun (WGS) entry which is preliminary data.</text>
</comment>
<feature type="region of interest" description="Disordered" evidence="1">
    <location>
        <begin position="493"/>
        <end position="512"/>
    </location>
</feature>
<accession>A0A8H4RRV2</accession>
<evidence type="ECO:0000313" key="3">
    <source>
        <dbReference type="Proteomes" id="UP000566819"/>
    </source>
</evidence>
<name>A0A8H4RRV2_9HELO</name>